<keyword evidence="5" id="KW-1185">Reference proteome</keyword>
<dbReference type="Proteomes" id="UP000031512">
    <property type="component" value="Unassembled WGS sequence"/>
</dbReference>
<dbReference type="EMBL" id="ACOU01000007">
    <property type="protein sequence ID" value="EKX72237.1"/>
    <property type="molecule type" value="Genomic_DNA"/>
</dbReference>
<evidence type="ECO:0000313" key="5">
    <source>
        <dbReference type="Proteomes" id="UP000031512"/>
    </source>
</evidence>
<protein>
    <recommendedName>
        <fullName evidence="6">Signal peptide containing protein</fullName>
    </recommendedName>
</protein>
<proteinExistence type="predicted"/>
<dbReference type="AlphaFoldDB" id="L1L9X5"/>
<feature type="coiled-coil region" evidence="1">
    <location>
        <begin position="70"/>
        <end position="143"/>
    </location>
</feature>
<dbReference type="PROSITE" id="PS51257">
    <property type="entry name" value="PROKAR_LIPOPROTEIN"/>
    <property type="match status" value="1"/>
</dbReference>
<dbReference type="KEGG" id="beq:BEWA_047010"/>
<feature type="compositionally biased region" description="Polar residues" evidence="2">
    <location>
        <begin position="50"/>
        <end position="61"/>
    </location>
</feature>
<feature type="region of interest" description="Disordered" evidence="2">
    <location>
        <begin position="425"/>
        <end position="473"/>
    </location>
</feature>
<evidence type="ECO:0000313" key="4">
    <source>
        <dbReference type="EMBL" id="EKX72237.1"/>
    </source>
</evidence>
<reference evidence="4 5" key="1">
    <citation type="journal article" date="2012" name="BMC Genomics">
        <title>Comparative genomic analysis and phylogenetic position of Theileria equi.</title>
        <authorList>
            <person name="Kappmeyer L.S."/>
            <person name="Thiagarajan M."/>
            <person name="Herndon D.R."/>
            <person name="Ramsay J.D."/>
            <person name="Caler E."/>
            <person name="Djikeng A."/>
            <person name="Gillespie J.J."/>
            <person name="Lau A.O."/>
            <person name="Roalson E.H."/>
            <person name="Silva J.C."/>
            <person name="Silva M.G."/>
            <person name="Suarez C.E."/>
            <person name="Ueti M.W."/>
            <person name="Nene V.M."/>
            <person name="Mealey R.H."/>
            <person name="Knowles D.P."/>
            <person name="Brayton K.A."/>
        </authorList>
    </citation>
    <scope>NUCLEOTIDE SEQUENCE [LARGE SCALE GENOMIC DNA]</scope>
    <source>
        <strain evidence="4 5">WA</strain>
    </source>
</reference>
<dbReference type="VEuPathDB" id="PiroplasmaDB:BEWA_047010"/>
<keyword evidence="1" id="KW-0175">Coiled coil</keyword>
<keyword evidence="3" id="KW-0732">Signal</keyword>
<accession>L1L9X5</accession>
<comment type="caution">
    <text evidence="4">The sequence shown here is derived from an EMBL/GenBank/DDBJ whole genome shotgun (WGS) entry which is preliminary data.</text>
</comment>
<name>L1L9X5_THEEQ</name>
<feature type="chain" id="PRO_5003952347" description="Signal peptide containing protein" evidence="3">
    <location>
        <begin position="21"/>
        <end position="494"/>
    </location>
</feature>
<feature type="region of interest" description="Disordered" evidence="2">
    <location>
        <begin position="21"/>
        <end position="64"/>
    </location>
</feature>
<evidence type="ECO:0000256" key="3">
    <source>
        <dbReference type="SAM" id="SignalP"/>
    </source>
</evidence>
<feature type="signal peptide" evidence="3">
    <location>
        <begin position="1"/>
        <end position="20"/>
    </location>
</feature>
<organism evidence="4 5">
    <name type="scientific">Theileria equi strain WA</name>
    <dbReference type="NCBI Taxonomy" id="1537102"/>
    <lineage>
        <taxon>Eukaryota</taxon>
        <taxon>Sar</taxon>
        <taxon>Alveolata</taxon>
        <taxon>Apicomplexa</taxon>
        <taxon>Aconoidasida</taxon>
        <taxon>Piroplasmida</taxon>
        <taxon>Theileriidae</taxon>
        <taxon>Theileria</taxon>
    </lineage>
</organism>
<evidence type="ECO:0000256" key="1">
    <source>
        <dbReference type="SAM" id="Coils"/>
    </source>
</evidence>
<evidence type="ECO:0000256" key="2">
    <source>
        <dbReference type="SAM" id="MobiDB-lite"/>
    </source>
</evidence>
<dbReference type="GeneID" id="15803972"/>
<gene>
    <name evidence="4" type="ORF">BEWA_047010</name>
</gene>
<sequence length="494" mass="55066">MRHIIVTIAVTLVACSDKQGETVGDHGASGGQGADQPNGTSHTGLFGYPGQSTSRSSTPSPVETVDVKDVKDAKEELGKLKDTLGEHAQKAKAVVKEFEEALERLEDCIKTIKSLPNISESKNKDDLKDMEELEIEAKDVLNDDIVKMNVISKKSTDLISELDEFIKKENSLETLKDKLTEVTVTVNKDEKALKEFTQKEKVIKERLSEAEVRISELKSGTLQKDHKTTVFEGIFSGERDAPRGKVFTREEFATLIRSKEKIEKVGKNDVLKLVLTAAYLLEKRRHYLKNAKNEIEQKVNKANRLLAHSTRISSLFEGSKNSKIEALSADVQDIKSTMDETYKTISRIIDSNSVDKYLETLEECGKKLTDSKTNFDDALRKKCVGDSRNTLLFIELYEKNKALDEHFKNAREAISKMESLVEQIKDKSESYSSDEEDDNSNNESDAGVKNGRPVLTSGAPPAPTPEQSKVENKSEVNMFGTMIPLITAVFIVLV</sequence>
<dbReference type="RefSeq" id="XP_004831689.1">
    <property type="nucleotide sequence ID" value="XM_004831632.1"/>
</dbReference>
<evidence type="ECO:0008006" key="6">
    <source>
        <dbReference type="Google" id="ProtNLM"/>
    </source>
</evidence>